<accession>A0AAX2DND7</accession>
<keyword evidence="1" id="KW-0812">Transmembrane</keyword>
<evidence type="ECO:0000313" key="3">
    <source>
        <dbReference type="Proteomes" id="UP000183610"/>
    </source>
</evidence>
<keyword evidence="1" id="KW-1133">Transmembrane helix</keyword>
<gene>
    <name evidence="2" type="ORF">SAMN05421782_104104</name>
</gene>
<protein>
    <submittedName>
        <fullName evidence="2">Competence protein ComGG</fullName>
    </submittedName>
</protein>
<dbReference type="EMBL" id="FNMX01000004">
    <property type="protein sequence ID" value="SDW52448.1"/>
    <property type="molecule type" value="Genomic_DNA"/>
</dbReference>
<keyword evidence="1" id="KW-0472">Membrane</keyword>
<evidence type="ECO:0000313" key="2">
    <source>
        <dbReference type="EMBL" id="SDW52448.1"/>
    </source>
</evidence>
<name>A0AAX2DND7_LISIV</name>
<dbReference type="AlphaFoldDB" id="A0AAX2DND7"/>
<proteinExistence type="predicted"/>
<organism evidence="2 3">
    <name type="scientific">Listeria ivanovii</name>
    <dbReference type="NCBI Taxonomy" id="1638"/>
    <lineage>
        <taxon>Bacteria</taxon>
        <taxon>Bacillati</taxon>
        <taxon>Bacillota</taxon>
        <taxon>Bacilli</taxon>
        <taxon>Bacillales</taxon>
        <taxon>Listeriaceae</taxon>
        <taxon>Listeria</taxon>
    </lineage>
</organism>
<evidence type="ECO:0000256" key="1">
    <source>
        <dbReference type="SAM" id="Phobius"/>
    </source>
</evidence>
<dbReference type="Proteomes" id="UP000183610">
    <property type="component" value="Unassembled WGS sequence"/>
</dbReference>
<feature type="transmembrane region" description="Helical" evidence="1">
    <location>
        <begin position="6"/>
        <end position="29"/>
    </location>
</feature>
<reference evidence="2 3" key="1">
    <citation type="submission" date="2016-10" db="EMBL/GenBank/DDBJ databases">
        <authorList>
            <person name="Varghese N."/>
            <person name="Submissions S."/>
        </authorList>
    </citation>
    <scope>NUCLEOTIDE SEQUENCE [LARGE SCALE GENOMIC DNA]</scope>
    <source>
        <strain evidence="2 3">ATCC 49954</strain>
    </source>
</reference>
<sequence length="110" mass="12563">MNQNAFTLPFTIFIALLTILIVTGSASIFKRQVEYEKMIQNYYLASAELNLTIIKIKKAPVQSNFTEKYGRSEIKCTSIDNKSNEFKCQILLENGYQLSKNMSIAKNNEP</sequence>
<dbReference type="RefSeq" id="WP_003719615.1">
    <property type="nucleotide sequence ID" value="NZ_FNMX01000004.1"/>
</dbReference>
<comment type="caution">
    <text evidence="2">The sequence shown here is derived from an EMBL/GenBank/DDBJ whole genome shotgun (WGS) entry which is preliminary data.</text>
</comment>